<organism evidence="1 2">
    <name type="scientific">Massilia glaciei</name>
    <dbReference type="NCBI Taxonomy" id="1524097"/>
    <lineage>
        <taxon>Bacteria</taxon>
        <taxon>Pseudomonadati</taxon>
        <taxon>Pseudomonadota</taxon>
        <taxon>Betaproteobacteria</taxon>
        <taxon>Burkholderiales</taxon>
        <taxon>Oxalobacteraceae</taxon>
        <taxon>Telluria group</taxon>
        <taxon>Massilia</taxon>
    </lineage>
</organism>
<sequence>MSRISMTALADAIVMIRAMNIAQKEILAGELSRVQPNMLASVVVLPRMGVSLSKMEVPIEMLLICFQAMKQAGLNWPLITEAEQEKQLGRYIAAVRVGEDMGRLGPGQNTRAMKKYLITFPEKPLLAFVTTELSKWLAGVAPEETDSHIMLSIVNLVNCIAFVPMPRAGK</sequence>
<evidence type="ECO:0000313" key="1">
    <source>
        <dbReference type="EMBL" id="PWF47847.1"/>
    </source>
</evidence>
<dbReference type="OrthoDB" id="6198274at2"/>
<accession>A0A2U2HJZ1</accession>
<gene>
    <name evidence="1" type="ORF">C7C56_013360</name>
</gene>
<keyword evidence="2" id="KW-1185">Reference proteome</keyword>
<name>A0A2U2HJZ1_9BURK</name>
<evidence type="ECO:0000313" key="2">
    <source>
        <dbReference type="Proteomes" id="UP000241421"/>
    </source>
</evidence>
<dbReference type="EMBL" id="PXWF02000223">
    <property type="protein sequence ID" value="PWF47847.1"/>
    <property type="molecule type" value="Genomic_DNA"/>
</dbReference>
<proteinExistence type="predicted"/>
<comment type="caution">
    <text evidence="1">The sequence shown here is derived from an EMBL/GenBank/DDBJ whole genome shotgun (WGS) entry which is preliminary data.</text>
</comment>
<reference evidence="1 2" key="1">
    <citation type="submission" date="2018-04" db="EMBL/GenBank/DDBJ databases">
        <title>Massilia violaceinigra sp. nov., a novel purple-pigmented bacterium isolated from Tianshan glacier, Xinjiang, China.</title>
        <authorList>
            <person name="Wang H."/>
        </authorList>
    </citation>
    <scope>NUCLEOTIDE SEQUENCE [LARGE SCALE GENOMIC DNA]</scope>
    <source>
        <strain evidence="1 2">B448-2</strain>
    </source>
</reference>
<protein>
    <submittedName>
        <fullName evidence="1">Uncharacterized protein</fullName>
    </submittedName>
</protein>
<dbReference type="AlphaFoldDB" id="A0A2U2HJZ1"/>
<dbReference type="Proteomes" id="UP000241421">
    <property type="component" value="Unassembled WGS sequence"/>
</dbReference>